<feature type="transmembrane region" description="Helical" evidence="8">
    <location>
        <begin position="956"/>
        <end position="977"/>
    </location>
</feature>
<evidence type="ECO:0000256" key="4">
    <source>
        <dbReference type="ARBA" id="ARBA00022692"/>
    </source>
</evidence>
<keyword evidence="6 8" id="KW-0472">Membrane</keyword>
<feature type="transmembrane region" description="Helical" evidence="8">
    <location>
        <begin position="12"/>
        <end position="30"/>
    </location>
</feature>
<evidence type="ECO:0000256" key="1">
    <source>
        <dbReference type="ARBA" id="ARBA00004651"/>
    </source>
</evidence>
<sequence length="996" mass="112160">MKEQRINIVKMIAAVLLILAVPTLFFQLVGDNPMEVREIATRSIAVVNEDIGSEQVMAENTEEGGEDSSQFGKEVAKILGEESDYQWTVMGRSAADNGLQNQKYDAVIYIPSDFSQNILTYDEQQPQKANFEYKIQGQLNSVNREKVLRELEDATNRVDKEMSSLYWSYVSNDMKAVRQEFDRILEKEIAFQNAMVSFYQPSSKDLAGEIEQHKQRLEQLRASMQQGEEGAPERKDSLEQFEQNLTQFVQYVEEYQEYQERQKELLQKAQDESILAIQSGTEDFLEMQRQTIKDMNDQGNQIAGDVKDIRQMLNNNSETIADLSIVRLKQIDRQEEELKAVHAGFIDLYEQEDNKKSLDNLQTTIITLKNDISTGNGGDDEQLEKEEPVKIEEPVNGDIIDGPEGVEPPGSISMEDERQKLRETSDKINSLHNTLSEQLNEEQQDKVKDVLEELIGVSNSIIAIENTIKEKEDNNTLKAEYGKLFKQYEDLIGQYNQLVGINQTNNNTITDLLDKNNKLVEKYNVLVEKMEASSNDEVEILSQINSLEESILSSDALSHNRRDDLSPIFGTEVFYSSENIKEIMEYYGKLSEMNSILNSILDVRHNGNPIKDTVMQDNFLNNDIKTILSLTKEEQGAWDDLMKEEVPATQEELKTMQDNFMAFMDQYNKDLEGLQTSSMEDLDAMQESANTVLNQIQNPAQSTGVEAPRPNVEDGTLVSSQENISQEVLQLNELMKSLSETQDNVVDYTGELQQQVNNVQEDADTLNEKWATNVASTKLVREDVFSVLGNTFVDGQNNGAVYEHLANPLQISGEAPAEAAKKIPPVVILVIILLSSLLIGFFSHYFNAAPLLVRGSLFGLLNLIVGMIISLFGLNIYTLSDERAIQWSIFTVLLLLASSTLVRVALTFGNMIGWIASIGLVAFFISPLLAQAAPNFNYEDPMSLVYLSLQYETNTLFTQGVLVTAGIIVVLSALPFVSQAFKNAGIEKDSDEVHEI</sequence>
<organism evidence="9 10">
    <name type="scientific">Metabacillus arenae</name>
    <dbReference type="NCBI Taxonomy" id="2771434"/>
    <lineage>
        <taxon>Bacteria</taxon>
        <taxon>Bacillati</taxon>
        <taxon>Bacillota</taxon>
        <taxon>Bacilli</taxon>
        <taxon>Bacillales</taxon>
        <taxon>Bacillaceae</taxon>
        <taxon>Metabacillus</taxon>
    </lineage>
</organism>
<keyword evidence="5 8" id="KW-1133">Transmembrane helix</keyword>
<keyword evidence="3" id="KW-1003">Cell membrane</keyword>
<comment type="caution">
    <text evidence="9">The sequence shown here is derived from an EMBL/GenBank/DDBJ whole genome shotgun (WGS) entry which is preliminary data.</text>
</comment>
<dbReference type="EMBL" id="JACXAI010000005">
    <property type="protein sequence ID" value="MBD1379770.1"/>
    <property type="molecule type" value="Genomic_DNA"/>
</dbReference>
<dbReference type="AlphaFoldDB" id="A0A926NFB9"/>
<evidence type="ECO:0000256" key="5">
    <source>
        <dbReference type="ARBA" id="ARBA00022989"/>
    </source>
</evidence>
<comment type="similarity">
    <text evidence="2">Belongs to the EsaA family.</text>
</comment>
<keyword evidence="7" id="KW-0175">Coiled coil</keyword>
<comment type="subcellular location">
    <subcellularLocation>
        <location evidence="1">Cell membrane</location>
        <topology evidence="1">Multi-pass membrane protein</topology>
    </subcellularLocation>
</comment>
<dbReference type="Proteomes" id="UP000626844">
    <property type="component" value="Unassembled WGS sequence"/>
</dbReference>
<evidence type="ECO:0000256" key="8">
    <source>
        <dbReference type="SAM" id="Phobius"/>
    </source>
</evidence>
<dbReference type="InterPro" id="IPR023838">
    <property type="entry name" value="T7SS_EsaA"/>
</dbReference>
<evidence type="ECO:0000256" key="7">
    <source>
        <dbReference type="SAM" id="Coils"/>
    </source>
</evidence>
<keyword evidence="10" id="KW-1185">Reference proteome</keyword>
<dbReference type="PANTHER" id="PTHR30294:SF29">
    <property type="entry name" value="MULTIDRUG ABC TRANSPORTER PERMEASE YBHS-RELATED"/>
    <property type="match status" value="1"/>
</dbReference>
<name>A0A926NFB9_9BACI</name>
<gene>
    <name evidence="9" type="primary">esaA</name>
    <name evidence="9" type="ORF">IC621_05955</name>
</gene>
<dbReference type="Gene3D" id="3.40.1710.10">
    <property type="entry name" value="abc type-2 transporter like domain"/>
    <property type="match status" value="1"/>
</dbReference>
<evidence type="ECO:0000313" key="9">
    <source>
        <dbReference type="EMBL" id="MBD1379770.1"/>
    </source>
</evidence>
<evidence type="ECO:0000256" key="3">
    <source>
        <dbReference type="ARBA" id="ARBA00022475"/>
    </source>
</evidence>
<feature type="coiled-coil region" evidence="7">
    <location>
        <begin position="203"/>
        <end position="272"/>
    </location>
</feature>
<dbReference type="GO" id="GO:0005886">
    <property type="term" value="C:plasma membrane"/>
    <property type="evidence" value="ECO:0007669"/>
    <property type="project" value="UniProtKB-SubCell"/>
</dbReference>
<evidence type="ECO:0000313" key="10">
    <source>
        <dbReference type="Proteomes" id="UP000626844"/>
    </source>
</evidence>
<accession>A0A926NFB9</accession>
<proteinExistence type="inferred from homology"/>
<keyword evidence="4 8" id="KW-0812">Transmembrane</keyword>
<feature type="transmembrane region" description="Helical" evidence="8">
    <location>
        <begin position="884"/>
        <end position="906"/>
    </location>
</feature>
<feature type="coiled-coil region" evidence="7">
    <location>
        <begin position="721"/>
        <end position="769"/>
    </location>
</feature>
<feature type="transmembrane region" description="Helical" evidence="8">
    <location>
        <begin position="858"/>
        <end position="878"/>
    </location>
</feature>
<dbReference type="RefSeq" id="WP_191156719.1">
    <property type="nucleotide sequence ID" value="NZ_JACXAI010000005.1"/>
</dbReference>
<dbReference type="PANTHER" id="PTHR30294">
    <property type="entry name" value="MEMBRANE COMPONENT OF ABC TRANSPORTER YHHJ-RELATED"/>
    <property type="match status" value="1"/>
</dbReference>
<dbReference type="PROSITE" id="PS50077">
    <property type="entry name" value="HEAT_REPEAT"/>
    <property type="match status" value="1"/>
</dbReference>
<dbReference type="InterPro" id="IPR021133">
    <property type="entry name" value="HEAT_type_2"/>
</dbReference>
<feature type="transmembrane region" description="Helical" evidence="8">
    <location>
        <begin position="826"/>
        <end position="846"/>
    </location>
</feature>
<reference evidence="9" key="1">
    <citation type="submission" date="2020-09" db="EMBL/GenBank/DDBJ databases">
        <title>A novel bacterium of genus Bacillus, isolated from South China Sea.</title>
        <authorList>
            <person name="Huang H."/>
            <person name="Mo K."/>
            <person name="Hu Y."/>
        </authorList>
    </citation>
    <scope>NUCLEOTIDE SEQUENCE</scope>
    <source>
        <strain evidence="9">IB182487</strain>
    </source>
</reference>
<dbReference type="NCBIfam" id="TIGR03929">
    <property type="entry name" value="T7_esaA_Nterm"/>
    <property type="match status" value="1"/>
</dbReference>
<dbReference type="InterPro" id="IPR051449">
    <property type="entry name" value="ABC-2_transporter_component"/>
</dbReference>
<protein>
    <submittedName>
        <fullName evidence="9">Type VII secretion protein EsaA</fullName>
    </submittedName>
</protein>
<feature type="coiled-coil region" evidence="7">
    <location>
        <begin position="414"/>
        <end position="441"/>
    </location>
</feature>
<evidence type="ECO:0000256" key="2">
    <source>
        <dbReference type="ARBA" id="ARBA00008338"/>
    </source>
</evidence>
<evidence type="ECO:0000256" key="6">
    <source>
        <dbReference type="ARBA" id="ARBA00023136"/>
    </source>
</evidence>
<feature type="transmembrane region" description="Helical" evidence="8">
    <location>
        <begin position="913"/>
        <end position="936"/>
    </location>
</feature>